<name>A0A1I4T1F1_9PROT</name>
<evidence type="ECO:0000256" key="1">
    <source>
        <dbReference type="SAM" id="SignalP"/>
    </source>
</evidence>
<dbReference type="InterPro" id="IPR010466">
    <property type="entry name" value="DUF1058"/>
</dbReference>
<dbReference type="Pfam" id="PF06347">
    <property type="entry name" value="SH3_4"/>
    <property type="match status" value="1"/>
</dbReference>
<reference evidence="3 4" key="1">
    <citation type="submission" date="2016-10" db="EMBL/GenBank/DDBJ databases">
        <authorList>
            <person name="de Groot N.N."/>
        </authorList>
    </citation>
    <scope>NUCLEOTIDE SEQUENCE [LARGE SCALE GENOMIC DNA]</scope>
    <source>
        <strain evidence="3 4">Nm146</strain>
    </source>
</reference>
<dbReference type="AlphaFoldDB" id="A0A1I4T1F1"/>
<dbReference type="EMBL" id="CAJNAP010000052">
    <property type="protein sequence ID" value="CAE6516575.1"/>
    <property type="molecule type" value="Genomic_DNA"/>
</dbReference>
<evidence type="ECO:0000313" key="4">
    <source>
        <dbReference type="Proteomes" id="UP000199561"/>
    </source>
</evidence>
<keyword evidence="1" id="KW-0732">Signal</keyword>
<dbReference type="EMBL" id="FOUF01000028">
    <property type="protein sequence ID" value="SFM70437.1"/>
    <property type="molecule type" value="Genomic_DNA"/>
</dbReference>
<organism evidence="3 4">
    <name type="scientific">Nitrosomonas nitrosa</name>
    <dbReference type="NCBI Taxonomy" id="52442"/>
    <lineage>
        <taxon>Bacteria</taxon>
        <taxon>Pseudomonadati</taxon>
        <taxon>Pseudomonadota</taxon>
        <taxon>Betaproteobacteria</taxon>
        <taxon>Nitrosomonadales</taxon>
        <taxon>Nitrosomonadaceae</taxon>
        <taxon>Nitrosomonas</taxon>
    </lineage>
</organism>
<reference evidence="2" key="2">
    <citation type="submission" date="2021-02" db="EMBL/GenBank/DDBJ databases">
        <authorList>
            <person name="Han P."/>
        </authorList>
    </citation>
    <scope>NUCLEOTIDE SEQUENCE</scope>
    <source>
        <strain evidence="2">Nitrosomonas nitrosa 18-3D</strain>
    </source>
</reference>
<dbReference type="PROSITE" id="PS51257">
    <property type="entry name" value="PROKAR_LIPOPROTEIN"/>
    <property type="match status" value="1"/>
</dbReference>
<protein>
    <submittedName>
        <fullName evidence="3">SH3 domain-containing protein</fullName>
    </submittedName>
</protein>
<accession>A0A1I4T1F1</accession>
<dbReference type="Gene3D" id="2.30.30.40">
    <property type="entry name" value="SH3 Domains"/>
    <property type="match status" value="1"/>
</dbReference>
<proteinExistence type="predicted"/>
<feature type="signal peptide" evidence="1">
    <location>
        <begin position="1"/>
        <end position="20"/>
    </location>
</feature>
<evidence type="ECO:0000313" key="3">
    <source>
        <dbReference type="EMBL" id="SFM70437.1"/>
    </source>
</evidence>
<feature type="chain" id="PRO_5036308408" evidence="1">
    <location>
        <begin position="21"/>
        <end position="263"/>
    </location>
</feature>
<sequence length="263" mass="29366">MLRWLAILAVGLSMAGCAHLKQQSESQEQPETIALIPDEPTTNIPIPEKLPCVKQHQAEISHLRKLLAEKDKLIQMYETRQQDLTQVLSETATEVSRTQTKLHRLATQPGAASKIAEVEVALASLKQGESAESDRQLIKEAQRLLNMATAAFERNDYANAMNHAAQSQALIEMIANPNRKLPDSQQAVVSLRSLVLLRTTDDSQLYREPSDKAAVLSMLNKHTALSANAYQGNWLRVQTNDGQLGWIPNKQIEVRTEPQNLRH</sequence>
<evidence type="ECO:0000313" key="2">
    <source>
        <dbReference type="EMBL" id="CAE6516575.1"/>
    </source>
</evidence>
<dbReference type="Proteomes" id="UP000199561">
    <property type="component" value="Unassembled WGS sequence"/>
</dbReference>
<dbReference type="RefSeq" id="WP_177182356.1">
    <property type="nucleotide sequence ID" value="NZ_CAJNAP010000052.1"/>
</dbReference>
<gene>
    <name evidence="2" type="ORF">NMYAN_60105</name>
    <name evidence="3" type="ORF">SAMN05421880_12814</name>
</gene>
<keyword evidence="4" id="KW-1185">Reference proteome</keyword>
<dbReference type="Proteomes" id="UP000601736">
    <property type="component" value="Unassembled WGS sequence"/>
</dbReference>